<dbReference type="Pfam" id="PF24793">
    <property type="entry name" value="GINT1_N"/>
    <property type="match status" value="1"/>
</dbReference>
<evidence type="ECO:0000313" key="2">
    <source>
        <dbReference type="EMBL" id="KPQ19455.1"/>
    </source>
</evidence>
<reference evidence="2 3" key="1">
    <citation type="submission" date="2015-09" db="EMBL/GenBank/DDBJ databases">
        <title>Identification and resolution of microdiversity through metagenomic sequencing of parallel consortia.</title>
        <authorList>
            <person name="Nelson W.C."/>
            <person name="Romine M.F."/>
            <person name="Lindemann S.R."/>
        </authorList>
    </citation>
    <scope>NUCLEOTIDE SEQUENCE [LARGE SCALE GENOMIC DNA]</scope>
    <source>
        <strain evidence="2">HL-49</strain>
    </source>
</reference>
<evidence type="ECO:0000259" key="1">
    <source>
        <dbReference type="Pfam" id="PF24793"/>
    </source>
</evidence>
<dbReference type="Proteomes" id="UP000050421">
    <property type="component" value="Unassembled WGS sequence"/>
</dbReference>
<dbReference type="SUPFAM" id="SSF75005">
    <property type="entry name" value="Arabinanase/levansucrase/invertase"/>
    <property type="match status" value="1"/>
</dbReference>
<accession>A0A0P8C9B7</accession>
<dbReference type="eggNOG" id="COG0223">
    <property type="taxonomic scope" value="Bacteria"/>
</dbReference>
<gene>
    <name evidence="2" type="ORF">HLUCCX10_02400</name>
</gene>
<name>A0A0P8C9B7_9BACT</name>
<dbReference type="GO" id="GO:0016740">
    <property type="term" value="F:transferase activity"/>
    <property type="evidence" value="ECO:0007669"/>
    <property type="project" value="UniProtKB-KW"/>
</dbReference>
<dbReference type="Gene3D" id="3.40.50.170">
    <property type="entry name" value="Formyl transferase, N-terminal domain"/>
    <property type="match status" value="1"/>
</dbReference>
<dbReference type="InterPro" id="IPR036477">
    <property type="entry name" value="Formyl_transf_N_sf"/>
</dbReference>
<dbReference type="InterPro" id="IPR023296">
    <property type="entry name" value="Glyco_hydro_beta-prop_sf"/>
</dbReference>
<organism evidence="2 3">
    <name type="scientific">Algoriphagus marincola HL-49</name>
    <dbReference type="NCBI Taxonomy" id="1305737"/>
    <lineage>
        <taxon>Bacteria</taxon>
        <taxon>Pseudomonadati</taxon>
        <taxon>Bacteroidota</taxon>
        <taxon>Cytophagia</taxon>
        <taxon>Cytophagales</taxon>
        <taxon>Cyclobacteriaceae</taxon>
        <taxon>Algoriphagus</taxon>
    </lineage>
</organism>
<comment type="caution">
    <text evidence="2">The sequence shown here is derived from an EMBL/GenBank/DDBJ whole genome shotgun (WGS) entry which is preliminary data.</text>
</comment>
<dbReference type="SUPFAM" id="SSF53328">
    <property type="entry name" value="Formyltransferase"/>
    <property type="match status" value="1"/>
</dbReference>
<feature type="domain" description="Glucosamine inositolphosphorylceramide transferase 1 N-terminal" evidence="1">
    <location>
        <begin position="293"/>
        <end position="505"/>
    </location>
</feature>
<dbReference type="PATRIC" id="fig|1305737.6.peg.1145"/>
<evidence type="ECO:0000313" key="3">
    <source>
        <dbReference type="Proteomes" id="UP000050421"/>
    </source>
</evidence>
<protein>
    <submittedName>
        <fullName evidence="2">Methionyl-tRNA formyltransferase</fullName>
    </submittedName>
</protein>
<dbReference type="Gene3D" id="2.115.10.20">
    <property type="entry name" value="Glycosyl hydrolase domain, family 43"/>
    <property type="match status" value="1"/>
</dbReference>
<dbReference type="AlphaFoldDB" id="A0A0P8C9B7"/>
<dbReference type="EMBL" id="LJXT01000009">
    <property type="protein sequence ID" value="KPQ19455.1"/>
    <property type="molecule type" value="Genomic_DNA"/>
</dbReference>
<dbReference type="STRING" id="1305737.GCA_000526355_01739"/>
<sequence length="537" mass="63137">MAENNSKLRIGLLLDSYLIPAWAWEMLRVILEEDLARISFVLLNQTSKPSGSKSSFLYRTFSKIDRTFFKVNPNAFERKDIRSIRGFSAETISVKPIQSKYMDRFSEEDLEKVKKQEPDILIRLGFRILKGDILTIPSLGIWSYHHGDNLVNKGGPPCFWEVMLGWQETGSVLQILSEKLDEGKVIYRSWSRTDPLSVHRNANKVYWKSLFFIPRALERINRIGVDAWRIEVESKEKKYFSQDSALRKTPGNLQMTRLAANWVIRNLKRKLNESLHKEVWNCWLVDQSTGEKIKIENPPSSYLADPYLIEHLGQTWLFVEQYFYKSSRGVISYAKVENGIVDSFKTVLEESFHLSYPFIFKSEGYWWMITESSENRDLRFYHSKNFPNQWELSHVSFQGEAVYDPTLCEKDGFFWLFINKKVHPGSSSFDELFLYFSNNLKASDWISHPMNPIVSDVKSSRPAGKLFQKNGQWYRPAQDSAKHYGHRIRIQKITKWDREIYEEETDRIMEADWESGWEGTHTYNSTDSWTVMDTFKR</sequence>
<keyword evidence="2" id="KW-0808">Transferase</keyword>
<proteinExistence type="predicted"/>
<dbReference type="InterPro" id="IPR056442">
    <property type="entry name" value="GINT1_N"/>
</dbReference>